<keyword evidence="3" id="KW-1185">Reference proteome</keyword>
<dbReference type="EMBL" id="QHHQ01000001">
    <property type="protein sequence ID" value="RAI04575.1"/>
    <property type="molecule type" value="Genomic_DNA"/>
</dbReference>
<organism evidence="2 3">
    <name type="scientific">Acuticoccus sediminis</name>
    <dbReference type="NCBI Taxonomy" id="2184697"/>
    <lineage>
        <taxon>Bacteria</taxon>
        <taxon>Pseudomonadati</taxon>
        <taxon>Pseudomonadota</taxon>
        <taxon>Alphaproteobacteria</taxon>
        <taxon>Hyphomicrobiales</taxon>
        <taxon>Amorphaceae</taxon>
        <taxon>Acuticoccus</taxon>
    </lineage>
</organism>
<dbReference type="Gene3D" id="1.20.1260.10">
    <property type="match status" value="1"/>
</dbReference>
<evidence type="ECO:0000256" key="1">
    <source>
        <dbReference type="SAM" id="MobiDB-lite"/>
    </source>
</evidence>
<comment type="caution">
    <text evidence="2">The sequence shown here is derived from an EMBL/GenBank/DDBJ whole genome shotgun (WGS) entry which is preliminary data.</text>
</comment>
<protein>
    <recommendedName>
        <fullName evidence="4">Ferritin-like metal-binding protein YciE</fullName>
    </recommendedName>
</protein>
<evidence type="ECO:0000313" key="2">
    <source>
        <dbReference type="EMBL" id="RAI04575.1"/>
    </source>
</evidence>
<dbReference type="Pfam" id="PF05974">
    <property type="entry name" value="DUF892"/>
    <property type="match status" value="1"/>
</dbReference>
<reference evidence="2 3" key="1">
    <citation type="submission" date="2018-05" db="EMBL/GenBank/DDBJ databases">
        <title>Acuticoccus sediminis sp. nov., isolated from deep-sea sediment of Indian Ocean.</title>
        <authorList>
            <person name="Liu X."/>
            <person name="Lai Q."/>
            <person name="Du Y."/>
            <person name="Sun F."/>
            <person name="Zhang X."/>
            <person name="Wang S."/>
            <person name="Shao Z."/>
        </authorList>
    </citation>
    <scope>NUCLEOTIDE SEQUENCE [LARGE SCALE GENOMIC DNA]</scope>
    <source>
        <strain evidence="2 3">PTG4-2</strain>
    </source>
</reference>
<dbReference type="InterPro" id="IPR047114">
    <property type="entry name" value="YciF"/>
</dbReference>
<dbReference type="InterPro" id="IPR009078">
    <property type="entry name" value="Ferritin-like_SF"/>
</dbReference>
<dbReference type="CDD" id="cd07909">
    <property type="entry name" value="YciF"/>
    <property type="match status" value="1"/>
</dbReference>
<evidence type="ECO:0008006" key="4">
    <source>
        <dbReference type="Google" id="ProtNLM"/>
    </source>
</evidence>
<feature type="compositionally biased region" description="Low complexity" evidence="1">
    <location>
        <begin position="157"/>
        <end position="166"/>
    </location>
</feature>
<accession>A0A8B2P258</accession>
<name>A0A8B2P258_9HYPH</name>
<sequence length="212" mass="22849">MKTMDDLFVHTLRDVYYAEKKALKGMRAMQRKAASDELASLIEAHREETEGQIETLTKVFESLGLRPRGVTCDAINGIVDEAQELMEESADDAVRDAAIAAAAQAVEHYEIARYGTLVSWAETLGHADAASMLSQIRDQEIAADRKLTKLATGTLNAAARGTAAEPAESDDDAPPGENAEMEADDDEDEIGETHGSQRKPSGKAKRSTSKAA</sequence>
<dbReference type="PANTHER" id="PTHR30565">
    <property type="entry name" value="PROTEIN YCIF"/>
    <property type="match status" value="1"/>
</dbReference>
<gene>
    <name evidence="2" type="ORF">DLJ53_07985</name>
</gene>
<dbReference type="InterPro" id="IPR012347">
    <property type="entry name" value="Ferritin-like"/>
</dbReference>
<feature type="compositionally biased region" description="Acidic residues" evidence="1">
    <location>
        <begin position="167"/>
        <end position="190"/>
    </location>
</feature>
<dbReference type="SUPFAM" id="SSF47240">
    <property type="entry name" value="Ferritin-like"/>
    <property type="match status" value="1"/>
</dbReference>
<feature type="compositionally biased region" description="Basic residues" evidence="1">
    <location>
        <begin position="196"/>
        <end position="212"/>
    </location>
</feature>
<dbReference type="AlphaFoldDB" id="A0A8B2P258"/>
<dbReference type="PANTHER" id="PTHR30565:SF9">
    <property type="entry name" value="PROTEIN YCIF"/>
    <property type="match status" value="1"/>
</dbReference>
<dbReference type="InterPro" id="IPR010287">
    <property type="entry name" value="DUF892_YciF-like"/>
</dbReference>
<dbReference type="OrthoDB" id="9795056at2"/>
<proteinExistence type="predicted"/>
<evidence type="ECO:0000313" key="3">
    <source>
        <dbReference type="Proteomes" id="UP000249590"/>
    </source>
</evidence>
<feature type="region of interest" description="Disordered" evidence="1">
    <location>
        <begin position="157"/>
        <end position="212"/>
    </location>
</feature>
<dbReference type="Proteomes" id="UP000249590">
    <property type="component" value="Unassembled WGS sequence"/>
</dbReference>